<sequence length="87" mass="10402">MIKVFKIVRTDTDIEYWASSDLNMSDLMRLKYAELSWMIETYHRGVKQFCGIERCQARSENAQRNYIELAIRAFLRIEYHCFVKGIS</sequence>
<evidence type="ECO:0008006" key="3">
    <source>
        <dbReference type="Google" id="ProtNLM"/>
    </source>
</evidence>
<evidence type="ECO:0000313" key="1">
    <source>
        <dbReference type="EMBL" id="TAA75952.1"/>
    </source>
</evidence>
<proteinExistence type="predicted"/>
<dbReference type="InterPro" id="IPR012337">
    <property type="entry name" value="RNaseH-like_sf"/>
</dbReference>
<comment type="caution">
    <text evidence="1">The sequence shown here is derived from an EMBL/GenBank/DDBJ whole genome shotgun (WGS) entry which is preliminary data.</text>
</comment>
<protein>
    <recommendedName>
        <fullName evidence="3">Transposase DDE domain-containing protein</fullName>
    </recommendedName>
</protein>
<keyword evidence="2" id="KW-1185">Reference proteome</keyword>
<dbReference type="EMBL" id="NQJD01000002">
    <property type="protein sequence ID" value="TAA75952.1"/>
    <property type="molecule type" value="Genomic_DNA"/>
</dbReference>
<accession>A0A521G4K5</accession>
<organism evidence="1 2">
    <name type="scientific">Candidatus Electronema aureum</name>
    <dbReference type="NCBI Taxonomy" id="2005002"/>
    <lineage>
        <taxon>Bacteria</taxon>
        <taxon>Pseudomonadati</taxon>
        <taxon>Thermodesulfobacteriota</taxon>
        <taxon>Desulfobulbia</taxon>
        <taxon>Desulfobulbales</taxon>
        <taxon>Desulfobulbaceae</taxon>
        <taxon>Candidatus Electronema</taxon>
    </lineage>
</organism>
<gene>
    <name evidence="1" type="ORF">CDV28_10274</name>
</gene>
<dbReference type="SUPFAM" id="SSF53098">
    <property type="entry name" value="Ribonuclease H-like"/>
    <property type="match status" value="1"/>
</dbReference>
<reference evidence="1" key="1">
    <citation type="submission" date="2017-07" db="EMBL/GenBank/DDBJ databases">
        <title>The cable genome - Insights into the physiology and evolution of filamentous bacteria capable of sulfide oxidation via long distance electron transfer.</title>
        <authorList>
            <person name="Thorup C."/>
            <person name="Bjerg J.T."/>
            <person name="Schreiber L."/>
            <person name="Nielsen L.P."/>
            <person name="Kjeldsen K.U."/>
            <person name="Boesen T."/>
            <person name="Boggild A."/>
            <person name="Meysman F."/>
            <person name="Geelhoed J."/>
            <person name="Schramm A."/>
        </authorList>
    </citation>
    <scope>NUCLEOTIDE SEQUENCE [LARGE SCALE GENOMIC DNA]</scope>
    <source>
        <strain evidence="1">GS</strain>
    </source>
</reference>
<name>A0A521G4K5_9BACT</name>
<dbReference type="AlphaFoldDB" id="A0A521G4K5"/>
<dbReference type="Proteomes" id="UP000316238">
    <property type="component" value="Unassembled WGS sequence"/>
</dbReference>
<evidence type="ECO:0000313" key="2">
    <source>
        <dbReference type="Proteomes" id="UP000316238"/>
    </source>
</evidence>